<proteinExistence type="predicted"/>
<evidence type="ECO:0000259" key="1">
    <source>
        <dbReference type="Pfam" id="PF01425"/>
    </source>
</evidence>
<dbReference type="AlphaFoldDB" id="A0A6P8I1L1"/>
<protein>
    <submittedName>
        <fullName evidence="3">Fatty acid amide hydrolase-like</fullName>
    </submittedName>
</protein>
<keyword evidence="2" id="KW-1185">Reference proteome</keyword>
<dbReference type="Pfam" id="PF01425">
    <property type="entry name" value="Amidase"/>
    <property type="match status" value="1"/>
</dbReference>
<feature type="domain" description="Amidase" evidence="1">
    <location>
        <begin position="32"/>
        <end position="132"/>
    </location>
</feature>
<dbReference type="OrthoDB" id="421993at2759"/>
<gene>
    <name evidence="3" type="primary">LOC116298191</name>
</gene>
<evidence type="ECO:0000313" key="3">
    <source>
        <dbReference type="RefSeq" id="XP_031562429.1"/>
    </source>
</evidence>
<evidence type="ECO:0000313" key="2">
    <source>
        <dbReference type="Proteomes" id="UP000515163"/>
    </source>
</evidence>
<dbReference type="KEGG" id="aten:116298191"/>
<dbReference type="RefSeq" id="XP_031562429.1">
    <property type="nucleotide sequence ID" value="XM_031706569.1"/>
</dbReference>
<dbReference type="SUPFAM" id="SSF75304">
    <property type="entry name" value="Amidase signature (AS) enzymes"/>
    <property type="match status" value="1"/>
</dbReference>
<dbReference type="PANTHER" id="PTHR11895">
    <property type="entry name" value="TRANSAMIDASE"/>
    <property type="match status" value="1"/>
</dbReference>
<dbReference type="InterPro" id="IPR000120">
    <property type="entry name" value="Amidase"/>
</dbReference>
<dbReference type="Proteomes" id="UP000515163">
    <property type="component" value="Unplaced"/>
</dbReference>
<sequence>MASGMMSRFDEHFNELNPDTAFALGVAQQFTGVDYFQAQKQRTRAMVFLEKIFKKVDCIITPGLGMKVPVIAKDALKHGEANTMMMGKMMRFMSLGNLTGIPGMTFPVGYDVNDLPISLQVMSGWWQEHMMLRVANTCEGLVEHQKPQVYYDIMREKKMDDK</sequence>
<dbReference type="InParanoid" id="A0A6P8I1L1"/>
<dbReference type="Gene3D" id="3.90.1300.10">
    <property type="entry name" value="Amidase signature (AS) domain"/>
    <property type="match status" value="1"/>
</dbReference>
<organism evidence="2 3">
    <name type="scientific">Actinia tenebrosa</name>
    <name type="common">Australian red waratah sea anemone</name>
    <dbReference type="NCBI Taxonomy" id="6105"/>
    <lineage>
        <taxon>Eukaryota</taxon>
        <taxon>Metazoa</taxon>
        <taxon>Cnidaria</taxon>
        <taxon>Anthozoa</taxon>
        <taxon>Hexacorallia</taxon>
        <taxon>Actiniaria</taxon>
        <taxon>Actiniidae</taxon>
        <taxon>Actinia</taxon>
    </lineage>
</organism>
<dbReference type="GO" id="GO:0003824">
    <property type="term" value="F:catalytic activity"/>
    <property type="evidence" value="ECO:0007669"/>
    <property type="project" value="InterPro"/>
</dbReference>
<name>A0A6P8I1L1_ACTTE</name>
<dbReference type="PANTHER" id="PTHR11895:SF67">
    <property type="entry name" value="AMIDASE DOMAIN-CONTAINING PROTEIN"/>
    <property type="match status" value="1"/>
</dbReference>
<dbReference type="InterPro" id="IPR036928">
    <property type="entry name" value="AS_sf"/>
</dbReference>
<dbReference type="InterPro" id="IPR023631">
    <property type="entry name" value="Amidase_dom"/>
</dbReference>
<dbReference type="GeneID" id="116298191"/>
<accession>A0A6P8I1L1</accession>
<reference evidence="3" key="1">
    <citation type="submission" date="2025-08" db="UniProtKB">
        <authorList>
            <consortium name="RefSeq"/>
        </authorList>
    </citation>
    <scope>IDENTIFICATION</scope>
</reference>